<dbReference type="AlphaFoldDB" id="A0A921MQM3"/>
<dbReference type="RefSeq" id="WP_273305405.1">
    <property type="nucleotide sequence ID" value="NZ_DYUD01000010.1"/>
</dbReference>
<dbReference type="Proteomes" id="UP000757103">
    <property type="component" value="Unassembled WGS sequence"/>
</dbReference>
<accession>A0A921MQM3</accession>
<protein>
    <submittedName>
        <fullName evidence="1">Uncharacterized protein</fullName>
    </submittedName>
</protein>
<comment type="caution">
    <text evidence="1">The sequence shown here is derived from an EMBL/GenBank/DDBJ whole genome shotgun (WGS) entry which is preliminary data.</text>
</comment>
<reference evidence="1" key="2">
    <citation type="submission" date="2021-09" db="EMBL/GenBank/DDBJ databases">
        <authorList>
            <person name="Gilroy R."/>
        </authorList>
    </citation>
    <scope>NUCLEOTIDE SEQUENCE</scope>
    <source>
        <strain evidence="1">CHK121-7720</strain>
    </source>
</reference>
<gene>
    <name evidence="1" type="ORF">K8U91_02550</name>
</gene>
<evidence type="ECO:0000313" key="1">
    <source>
        <dbReference type="EMBL" id="HJG88346.1"/>
    </source>
</evidence>
<reference evidence="1" key="1">
    <citation type="journal article" date="2021" name="PeerJ">
        <title>Extensive microbial diversity within the chicken gut microbiome revealed by metagenomics and culture.</title>
        <authorList>
            <person name="Gilroy R."/>
            <person name="Ravi A."/>
            <person name="Getino M."/>
            <person name="Pursley I."/>
            <person name="Horton D.L."/>
            <person name="Alikhan N.F."/>
            <person name="Baker D."/>
            <person name="Gharbi K."/>
            <person name="Hall N."/>
            <person name="Watson M."/>
            <person name="Adriaenssens E.M."/>
            <person name="Foster-Nyarko E."/>
            <person name="Jarju S."/>
            <person name="Secka A."/>
            <person name="Antonio M."/>
            <person name="Oren A."/>
            <person name="Chaudhuri R.R."/>
            <person name="La Ragione R."/>
            <person name="Hildebrand F."/>
            <person name="Pallen M.J."/>
        </authorList>
    </citation>
    <scope>NUCLEOTIDE SEQUENCE</scope>
    <source>
        <strain evidence="1">CHK121-7720</strain>
    </source>
</reference>
<name>A0A921MQM3_9BACT</name>
<sequence length="177" mass="19707">MLIACIGCKSSSPTAQVSTIVVPKQVLNGSTPAQAMASAVVYKTTRDFSDCVPVTMDARHEHIVSYPAPSDLYYKGQLAKPVALAEGYWLDNRGISEHVAFLDYTYEEYSQLSEAPGLEVLESKILERYPLTEMYVCGKRNSYTHEVEELNRLIKEGFVGCRKVSLPIPLKVTLQLK</sequence>
<proteinExistence type="predicted"/>
<organism evidence="1 2">
    <name type="scientific">Barnesiella viscericola</name>
    <dbReference type="NCBI Taxonomy" id="397865"/>
    <lineage>
        <taxon>Bacteria</taxon>
        <taxon>Pseudomonadati</taxon>
        <taxon>Bacteroidota</taxon>
        <taxon>Bacteroidia</taxon>
        <taxon>Bacteroidales</taxon>
        <taxon>Barnesiellaceae</taxon>
        <taxon>Barnesiella</taxon>
    </lineage>
</organism>
<evidence type="ECO:0000313" key="2">
    <source>
        <dbReference type="Proteomes" id="UP000757103"/>
    </source>
</evidence>
<dbReference type="EMBL" id="DYUD01000010">
    <property type="protein sequence ID" value="HJG88346.1"/>
    <property type="molecule type" value="Genomic_DNA"/>
</dbReference>